<organism evidence="4 5">
    <name type="scientific">Exophiala xenobiotica</name>
    <dbReference type="NCBI Taxonomy" id="348802"/>
    <lineage>
        <taxon>Eukaryota</taxon>
        <taxon>Fungi</taxon>
        <taxon>Dikarya</taxon>
        <taxon>Ascomycota</taxon>
        <taxon>Pezizomycotina</taxon>
        <taxon>Eurotiomycetes</taxon>
        <taxon>Chaetothyriomycetidae</taxon>
        <taxon>Chaetothyriales</taxon>
        <taxon>Herpotrichiellaceae</taxon>
        <taxon>Exophiala</taxon>
    </lineage>
</organism>
<gene>
    <name evidence="4" type="ORF">PV05_02229</name>
</gene>
<keyword evidence="2" id="KW-0472">Membrane</keyword>
<evidence type="ECO:0000256" key="2">
    <source>
        <dbReference type="SAM" id="Phobius"/>
    </source>
</evidence>
<evidence type="ECO:0000313" key="4">
    <source>
        <dbReference type="EMBL" id="KIW57663.1"/>
    </source>
</evidence>
<feature type="transmembrane region" description="Helical" evidence="2">
    <location>
        <begin position="273"/>
        <end position="296"/>
    </location>
</feature>
<dbReference type="EMBL" id="KN847318">
    <property type="protein sequence ID" value="KIW57663.1"/>
    <property type="molecule type" value="Genomic_DNA"/>
</dbReference>
<dbReference type="Proteomes" id="UP000054342">
    <property type="component" value="Unassembled WGS sequence"/>
</dbReference>
<feature type="transmembrane region" description="Helical" evidence="2">
    <location>
        <begin position="205"/>
        <end position="229"/>
    </location>
</feature>
<feature type="transmembrane region" description="Helical" evidence="2">
    <location>
        <begin position="241"/>
        <end position="261"/>
    </location>
</feature>
<feature type="domain" description="DUF4396" evidence="3">
    <location>
        <begin position="159"/>
        <end position="301"/>
    </location>
</feature>
<accession>A0A0D2EPY5</accession>
<dbReference type="OrthoDB" id="5398702at2759"/>
<feature type="transmembrane region" description="Helical" evidence="2">
    <location>
        <begin position="48"/>
        <end position="67"/>
    </location>
</feature>
<dbReference type="HOGENOM" id="CLU_030096_0_0_1"/>
<evidence type="ECO:0000313" key="5">
    <source>
        <dbReference type="Proteomes" id="UP000054342"/>
    </source>
</evidence>
<evidence type="ECO:0000256" key="1">
    <source>
        <dbReference type="SAM" id="MobiDB-lite"/>
    </source>
</evidence>
<dbReference type="GeneID" id="25324137"/>
<dbReference type="RefSeq" id="XP_013318247.1">
    <property type="nucleotide sequence ID" value="XM_013462793.1"/>
</dbReference>
<keyword evidence="5" id="KW-1185">Reference proteome</keyword>
<dbReference type="STRING" id="348802.A0A0D2EPY5"/>
<reference evidence="4 5" key="1">
    <citation type="submission" date="2015-01" db="EMBL/GenBank/DDBJ databases">
        <title>The Genome Sequence of Exophiala xenobiotica CBS118157.</title>
        <authorList>
            <consortium name="The Broad Institute Genomics Platform"/>
            <person name="Cuomo C."/>
            <person name="de Hoog S."/>
            <person name="Gorbushina A."/>
            <person name="Stielow B."/>
            <person name="Teixiera M."/>
            <person name="Abouelleil A."/>
            <person name="Chapman S.B."/>
            <person name="Priest M."/>
            <person name="Young S.K."/>
            <person name="Wortman J."/>
            <person name="Nusbaum C."/>
            <person name="Birren B."/>
        </authorList>
    </citation>
    <scope>NUCLEOTIDE SEQUENCE [LARGE SCALE GENOMIC DNA]</scope>
    <source>
        <strain evidence="4 5">CBS 118157</strain>
    </source>
</reference>
<feature type="region of interest" description="Disordered" evidence="1">
    <location>
        <begin position="74"/>
        <end position="149"/>
    </location>
</feature>
<feature type="transmembrane region" description="Helical" evidence="2">
    <location>
        <begin position="12"/>
        <end position="36"/>
    </location>
</feature>
<sequence>MSSSSYNEPVSLIVISSVSIGIAAIAALWISLDILWRRGWRSMMTIMIPVYIINALYLWPITAWVYVKYGRPSKPAPNKPPHEQHHPPHAGTGGETERTHETAGGEGRGSGQSSTTVAFDERNRDEEKADVDDEEKGEGGDQGGDHACHSHGSSRPMFATVTVGVCHCGAGCVLGDVVGEWLVYGTHAGFGAHDSLLWAEYLVDFGFAFAFGIFFQYFSIAPMAGNYSLTVLWRALKADALSLLFFEIGLFGWMAIFQIGIFNWDLETNSVTYWWMMQIGMFLGHWTAVPINYWLIKKGIKAPCA</sequence>
<keyword evidence="2" id="KW-1133">Transmembrane helix</keyword>
<name>A0A0D2EPY5_9EURO</name>
<dbReference type="Pfam" id="PF14342">
    <property type="entry name" value="DUF4396"/>
    <property type="match status" value="1"/>
</dbReference>
<keyword evidence="2" id="KW-0812">Transmembrane</keyword>
<feature type="compositionally biased region" description="Basic and acidic residues" evidence="1">
    <location>
        <begin position="137"/>
        <end position="148"/>
    </location>
</feature>
<dbReference type="InterPro" id="IPR025509">
    <property type="entry name" value="DUF4396"/>
</dbReference>
<proteinExistence type="predicted"/>
<evidence type="ECO:0000259" key="3">
    <source>
        <dbReference type="Pfam" id="PF14342"/>
    </source>
</evidence>
<protein>
    <recommendedName>
        <fullName evidence="3">DUF4396 domain-containing protein</fullName>
    </recommendedName>
</protein>
<dbReference type="AlphaFoldDB" id="A0A0D2EPY5"/>